<name>A0A4P6Q3L7_9ACTN</name>
<evidence type="ECO:0008006" key="4">
    <source>
        <dbReference type="Google" id="ProtNLM"/>
    </source>
</evidence>
<evidence type="ECO:0000256" key="1">
    <source>
        <dbReference type="SAM" id="Phobius"/>
    </source>
</evidence>
<accession>A0A4P6Q3L7</accession>
<sequence length="201" mass="21540">MGGRGREVRSGRKDLVVRPDVRKGPANLALATVVGAGASLSAVLEAGPVIGSGVAALFAVMVVLSALHLYRSRILLTPQEIVHRGAVLQRRRARSSVAEVVRATIVAPQGPHVETVFLLDARRTLLLRINARNYARGDIGRLVRALGVRRSGPRRPVDSGELAKMYPGLHLVSFVERYPYRIGFAITGVVLIGFVGVLVAS</sequence>
<feature type="transmembrane region" description="Helical" evidence="1">
    <location>
        <begin position="50"/>
        <end position="70"/>
    </location>
</feature>
<evidence type="ECO:0000313" key="3">
    <source>
        <dbReference type="Proteomes" id="UP000292235"/>
    </source>
</evidence>
<feature type="transmembrane region" description="Helical" evidence="1">
    <location>
        <begin position="182"/>
        <end position="200"/>
    </location>
</feature>
<evidence type="ECO:0000313" key="2">
    <source>
        <dbReference type="EMBL" id="QBI55276.1"/>
    </source>
</evidence>
<dbReference type="EMBL" id="CP036455">
    <property type="protein sequence ID" value="QBI55276.1"/>
    <property type="molecule type" value="Genomic_DNA"/>
</dbReference>
<keyword evidence="3" id="KW-1185">Reference proteome</keyword>
<feature type="transmembrane region" description="Helical" evidence="1">
    <location>
        <begin position="26"/>
        <end position="44"/>
    </location>
</feature>
<gene>
    <name evidence="2" type="ORF">EKD16_17540</name>
</gene>
<keyword evidence="1" id="KW-0472">Membrane</keyword>
<dbReference type="Proteomes" id="UP000292235">
    <property type="component" value="Chromosome"/>
</dbReference>
<organism evidence="2 3">
    <name type="scientific">Streptomonospora litoralis</name>
    <dbReference type="NCBI Taxonomy" id="2498135"/>
    <lineage>
        <taxon>Bacteria</taxon>
        <taxon>Bacillati</taxon>
        <taxon>Actinomycetota</taxon>
        <taxon>Actinomycetes</taxon>
        <taxon>Streptosporangiales</taxon>
        <taxon>Nocardiopsidaceae</taxon>
        <taxon>Streptomonospora</taxon>
    </lineage>
</organism>
<dbReference type="KEGG" id="strr:EKD16_17540"/>
<keyword evidence="1" id="KW-1133">Transmembrane helix</keyword>
<proteinExistence type="predicted"/>
<reference evidence="2 3" key="1">
    <citation type="submission" date="2019-02" db="EMBL/GenBank/DDBJ databases">
        <authorList>
            <person name="Khodamoradi S."/>
            <person name="Hahnke R.L."/>
            <person name="Kaempfer P."/>
            <person name="Schumann P."/>
            <person name="Rohde M."/>
            <person name="Steinert M."/>
            <person name="Luzhetskyy A."/>
            <person name="Wink J."/>
            <person name="Ruckert C."/>
        </authorList>
    </citation>
    <scope>NUCLEOTIDE SEQUENCE [LARGE SCALE GENOMIC DNA]</scope>
    <source>
        <strain evidence="2 3">M2</strain>
    </source>
</reference>
<dbReference type="AlphaFoldDB" id="A0A4P6Q3L7"/>
<protein>
    <recommendedName>
        <fullName evidence="4">PH domain-containing protein</fullName>
    </recommendedName>
</protein>
<keyword evidence="1" id="KW-0812">Transmembrane</keyword>